<sequence>MCGLYARGCARLARPSPLPAREDSTVTVTPLARPHPGPAVPTVSTRHVTHRPATPEEFLLGTVVPGDCRFTLSDELPRAELPFEDGGRWTHDLHYVTEAMHSVARLAATRYLRVPARRPLKVARATVNLDTTVASRRVGQSGHATTDLRLRRTVSQAGVTGLDCDATVFMQGVRYATGTLSVELPGQPDGGAPAAVHDRPRPPVRTGLRPRPAQVGRFDQSNVVLSDPRFGPDSQLTADFLPDPDNPVFDPALNERACPMLLVEATRQAAVLAACELRGFTPAYCLTVRWSGQFPPGIGRGAPLSCRTVPGPVFRDSLGRPAVDFEITLLSGPTPTGTIGTTLVLDC</sequence>
<dbReference type="EMBL" id="CP026652">
    <property type="protein sequence ID" value="AVH55813.1"/>
    <property type="molecule type" value="Genomic_DNA"/>
</dbReference>
<evidence type="ECO:0000259" key="2">
    <source>
        <dbReference type="Pfam" id="PF03756"/>
    </source>
</evidence>
<evidence type="ECO:0000313" key="4">
    <source>
        <dbReference type="Proteomes" id="UP000238413"/>
    </source>
</evidence>
<keyword evidence="4" id="KW-1185">Reference proteome</keyword>
<dbReference type="InterPro" id="IPR005509">
    <property type="entry name" value="AfsA_hotdog_dom"/>
</dbReference>
<evidence type="ECO:0000313" key="3">
    <source>
        <dbReference type="EMBL" id="AVH55813.1"/>
    </source>
</evidence>
<evidence type="ECO:0000256" key="1">
    <source>
        <dbReference type="SAM" id="MobiDB-lite"/>
    </source>
</evidence>
<name>A0ABM6SNU6_9ACTN</name>
<dbReference type="Proteomes" id="UP000238413">
    <property type="component" value="Chromosome"/>
</dbReference>
<dbReference type="Pfam" id="PF03756">
    <property type="entry name" value="AfsA"/>
    <property type="match status" value="1"/>
</dbReference>
<gene>
    <name evidence="3" type="ORF">C4B68_08560</name>
</gene>
<feature type="domain" description="A-factor biosynthesis hotdog" evidence="2">
    <location>
        <begin position="215"/>
        <end position="276"/>
    </location>
</feature>
<reference evidence="3 4" key="1">
    <citation type="submission" date="2018-02" db="EMBL/GenBank/DDBJ databases">
        <title>Complete genome sequence of Streptomyces dengpaensis, the producer of angucyclines.</title>
        <authorList>
            <person name="Yumei L."/>
        </authorList>
    </citation>
    <scope>NUCLEOTIDE SEQUENCE [LARGE SCALE GENOMIC DNA]</scope>
    <source>
        <strain evidence="3 4">XZHG99</strain>
    </source>
</reference>
<feature type="region of interest" description="Disordered" evidence="1">
    <location>
        <begin position="185"/>
        <end position="212"/>
    </location>
</feature>
<protein>
    <recommendedName>
        <fullName evidence="2">A-factor biosynthesis hotdog domain-containing protein</fullName>
    </recommendedName>
</protein>
<organism evidence="3 4">
    <name type="scientific">Streptomyces dengpaensis</name>
    <dbReference type="NCBI Taxonomy" id="2049881"/>
    <lineage>
        <taxon>Bacteria</taxon>
        <taxon>Bacillati</taxon>
        <taxon>Actinomycetota</taxon>
        <taxon>Actinomycetes</taxon>
        <taxon>Kitasatosporales</taxon>
        <taxon>Streptomycetaceae</taxon>
        <taxon>Streptomyces</taxon>
    </lineage>
</organism>
<proteinExistence type="predicted"/>
<accession>A0ABM6SNU6</accession>